<evidence type="ECO:0000313" key="3">
    <source>
        <dbReference type="Proteomes" id="UP000809789"/>
    </source>
</evidence>
<evidence type="ECO:0000313" key="2">
    <source>
        <dbReference type="EMBL" id="KAG8630524.1"/>
    </source>
</evidence>
<dbReference type="Proteomes" id="UP000809789">
    <property type="component" value="Unassembled WGS sequence"/>
</dbReference>
<dbReference type="OrthoDB" id="10479022at2759"/>
<sequence length="145" mass="16208">MWVVGPDSAFTQMERSRLIRYVTVLALIRHARLVFVFRWGLSDQRVSGTAYGMRERVRLVPLVLRVNPWFLDGASLVPRRQALPTSTTPPLGREHAPLCSSRPDYQLWASYRSKASTGQGSSAPHAPHAGSSPLARKTQNGKRKT</sequence>
<feature type="region of interest" description="Disordered" evidence="1">
    <location>
        <begin position="113"/>
        <end position="145"/>
    </location>
</feature>
<dbReference type="AlphaFoldDB" id="A0A8K0PM03"/>
<reference evidence="2" key="1">
    <citation type="submission" date="2021-07" db="EMBL/GenBank/DDBJ databases">
        <title>Elsinoe batatas strain:CRI-CJ2 Genome sequencing and assembly.</title>
        <authorList>
            <person name="Huang L."/>
        </authorList>
    </citation>
    <scope>NUCLEOTIDE SEQUENCE</scope>
    <source>
        <strain evidence="2">CRI-CJ2</strain>
    </source>
</reference>
<gene>
    <name evidence="2" type="ORF">KVT40_002143</name>
</gene>
<proteinExistence type="predicted"/>
<protein>
    <submittedName>
        <fullName evidence="2">Uncharacterized protein</fullName>
    </submittedName>
</protein>
<name>A0A8K0PM03_9PEZI</name>
<organism evidence="2 3">
    <name type="scientific">Elsinoe batatas</name>
    <dbReference type="NCBI Taxonomy" id="2601811"/>
    <lineage>
        <taxon>Eukaryota</taxon>
        <taxon>Fungi</taxon>
        <taxon>Dikarya</taxon>
        <taxon>Ascomycota</taxon>
        <taxon>Pezizomycotina</taxon>
        <taxon>Dothideomycetes</taxon>
        <taxon>Dothideomycetidae</taxon>
        <taxon>Myriangiales</taxon>
        <taxon>Elsinoaceae</taxon>
        <taxon>Elsinoe</taxon>
    </lineage>
</organism>
<dbReference type="EMBL" id="JAESVG020000002">
    <property type="protein sequence ID" value="KAG8630524.1"/>
    <property type="molecule type" value="Genomic_DNA"/>
</dbReference>
<comment type="caution">
    <text evidence="2">The sequence shown here is derived from an EMBL/GenBank/DDBJ whole genome shotgun (WGS) entry which is preliminary data.</text>
</comment>
<accession>A0A8K0PM03</accession>
<evidence type="ECO:0000256" key="1">
    <source>
        <dbReference type="SAM" id="MobiDB-lite"/>
    </source>
</evidence>
<feature type="compositionally biased region" description="Low complexity" evidence="1">
    <location>
        <begin position="120"/>
        <end position="133"/>
    </location>
</feature>
<keyword evidence="3" id="KW-1185">Reference proteome</keyword>